<dbReference type="EMBL" id="CP073041">
    <property type="protein sequence ID" value="UXE64277.1"/>
    <property type="molecule type" value="Genomic_DNA"/>
</dbReference>
<evidence type="ECO:0000313" key="2">
    <source>
        <dbReference type="EMBL" id="UXE64277.1"/>
    </source>
</evidence>
<dbReference type="InterPro" id="IPR001173">
    <property type="entry name" value="Glyco_trans_2-like"/>
</dbReference>
<protein>
    <submittedName>
        <fullName evidence="2">Glycosyltransferase</fullName>
    </submittedName>
</protein>
<dbReference type="Gene3D" id="3.90.550.10">
    <property type="entry name" value="Spore Coat Polysaccharide Biosynthesis Protein SpsA, Chain A"/>
    <property type="match status" value="1"/>
</dbReference>
<dbReference type="SUPFAM" id="SSF53448">
    <property type="entry name" value="Nucleotide-diphospho-sugar transferases"/>
    <property type="match status" value="1"/>
</dbReference>
<organism evidence="2">
    <name type="scientific">Woronichinia naegeliana WA131</name>
    <dbReference type="NCBI Taxonomy" id="2824559"/>
    <lineage>
        <taxon>Bacteria</taxon>
        <taxon>Bacillati</taxon>
        <taxon>Cyanobacteriota</taxon>
        <taxon>Cyanophyceae</taxon>
        <taxon>Synechococcales</taxon>
        <taxon>Coelosphaeriaceae</taxon>
        <taxon>Woronichinia</taxon>
    </lineage>
</organism>
<proteinExistence type="predicted"/>
<accession>A0A977L2E6</accession>
<evidence type="ECO:0000259" key="1">
    <source>
        <dbReference type="Pfam" id="PF00535"/>
    </source>
</evidence>
<dbReference type="InterPro" id="IPR029044">
    <property type="entry name" value="Nucleotide-diphossugar_trans"/>
</dbReference>
<feature type="domain" description="Glycosyltransferase 2-like" evidence="1">
    <location>
        <begin position="43"/>
        <end position="165"/>
    </location>
</feature>
<dbReference type="Proteomes" id="UP001065613">
    <property type="component" value="Chromosome"/>
</dbReference>
<gene>
    <name evidence="2" type="ORF">KA717_18425</name>
</gene>
<dbReference type="Pfam" id="PF00535">
    <property type="entry name" value="Glycos_transf_2"/>
    <property type="match status" value="1"/>
</dbReference>
<dbReference type="KEGG" id="wna:KA717_18425"/>
<dbReference type="AlphaFoldDB" id="A0A977L2E6"/>
<reference evidence="2" key="1">
    <citation type="submission" date="2021-04" db="EMBL/GenBank/DDBJ databases">
        <title>Genome sequence of Woronichinia naegeliana from Washington state freshwater lake bloom.</title>
        <authorList>
            <person name="Dreher T.W."/>
        </authorList>
    </citation>
    <scope>NUCLEOTIDE SEQUENCE</scope>
    <source>
        <strain evidence="2">WA131</strain>
    </source>
</reference>
<dbReference type="PANTHER" id="PTHR22916">
    <property type="entry name" value="GLYCOSYLTRANSFERASE"/>
    <property type="match status" value="1"/>
</dbReference>
<name>A0A977L2E6_9CYAN</name>
<sequence>MSALHNFPTIDDYVKNWQQLSPISQFREVQLSENQHEHRPLVSIITVVFNAASVLEATLESVFQQTYDQIEYILIDGGSTDATLSIIQQYQSQISFYLSEPDRGLYDAMNKGISLCHGQLVGILNAGDVYVPSAIAVMVEQHLLYSQNILTGNCYEGNAKEPDKPFLVKGDSQKLAYRMVPHTAVFMPHYCYQQWGLYHLKYQIASDYDLLCRFKDQGVIFTNVDQVISMTEPRGVSGNYYLTEWEYSQIRLSYHLVPKINALLFSFRSFLTITIHTILEKLGLWQWVEERLYHGIR</sequence>
<dbReference type="PANTHER" id="PTHR22916:SF3">
    <property type="entry name" value="UDP-GLCNAC:BETAGAL BETA-1,3-N-ACETYLGLUCOSAMINYLTRANSFERASE-LIKE PROTEIN 1"/>
    <property type="match status" value="1"/>
</dbReference>
<dbReference type="GO" id="GO:0016758">
    <property type="term" value="F:hexosyltransferase activity"/>
    <property type="evidence" value="ECO:0007669"/>
    <property type="project" value="UniProtKB-ARBA"/>
</dbReference>
<dbReference type="CDD" id="cd06433">
    <property type="entry name" value="GT_2_WfgS_like"/>
    <property type="match status" value="1"/>
</dbReference>